<organism evidence="11 12">
    <name type="scientific">Antarctobacter heliothermus</name>
    <dbReference type="NCBI Taxonomy" id="74033"/>
    <lineage>
        <taxon>Bacteria</taxon>
        <taxon>Pseudomonadati</taxon>
        <taxon>Pseudomonadota</taxon>
        <taxon>Alphaproteobacteria</taxon>
        <taxon>Rhodobacterales</taxon>
        <taxon>Roseobacteraceae</taxon>
        <taxon>Antarctobacter</taxon>
    </lineage>
</organism>
<name>A0A239EDD3_9RHOB</name>
<dbReference type="PROSITE" id="PS00211">
    <property type="entry name" value="ABC_TRANSPORTER_1"/>
    <property type="match status" value="1"/>
</dbReference>
<dbReference type="SMART" id="SM00382">
    <property type="entry name" value="AAA"/>
    <property type="match status" value="1"/>
</dbReference>
<dbReference type="Gene3D" id="3.40.50.300">
    <property type="entry name" value="P-loop containing nucleotide triphosphate hydrolases"/>
    <property type="match status" value="1"/>
</dbReference>
<keyword evidence="2" id="KW-1003">Cell membrane</keyword>
<dbReference type="EMBL" id="FZON01000014">
    <property type="protein sequence ID" value="SNS41934.1"/>
    <property type="molecule type" value="Genomic_DNA"/>
</dbReference>
<dbReference type="GO" id="GO:0005524">
    <property type="term" value="F:ATP binding"/>
    <property type="evidence" value="ECO:0007669"/>
    <property type="project" value="UniProtKB-KW"/>
</dbReference>
<evidence type="ECO:0000256" key="1">
    <source>
        <dbReference type="ARBA" id="ARBA00004429"/>
    </source>
</evidence>
<keyword evidence="6 9" id="KW-1133">Transmembrane helix</keyword>
<comment type="similarity">
    <text evidence="8">Belongs to the ABC transporter superfamily. Macrolide exporter (TC 3.A.1.122) family.</text>
</comment>
<evidence type="ECO:0000259" key="10">
    <source>
        <dbReference type="PROSITE" id="PS50893"/>
    </source>
</evidence>
<accession>A0A239EDD3</accession>
<protein>
    <submittedName>
        <fullName evidence="11">ABC-type lipoprotein export system, ATPase component</fullName>
    </submittedName>
</protein>
<feature type="transmembrane region" description="Helical" evidence="9">
    <location>
        <begin position="738"/>
        <end position="758"/>
    </location>
</feature>
<evidence type="ECO:0000256" key="9">
    <source>
        <dbReference type="SAM" id="Phobius"/>
    </source>
</evidence>
<proteinExistence type="inferred from homology"/>
<keyword evidence="4" id="KW-0547">Nucleotide-binding</keyword>
<keyword evidence="5" id="KW-0067">ATP-binding</keyword>
<sequence length="771" mass="83799">MVYRTAQGRDQPGFSGIYIDSLDITGPGIVAVIGRSGSGKSTLLSVLSGLKAPNLVSAGADGSQLRLLPGGEDSADLLAGARPKPGTVSFVFQESYLMKSLSVGLNVDMARALTRPRLDAARFAGLMTEFGLLGPDDKARGLRDMRVSDLSGGQQQRIAVARALAADPRVIFCDEPTSSLDAATARRIMEHLRGWALDSGATVIWVTHDEPLALEIADAVLCVDKGRVLSRDGAPLTLPPVHDIAARRAALDGLKAQGADLPALDDRLFDRNGLVLNPARAERRNANGAPRETPTPARFNLFGTVRFIWRFVLAELFPRQPADLNPPGWLRRMSRRVWGGPFQFTRPTFALIILLGILAAYATLFGTAVLDAKFARDLSRPEVSHYTLERFGDVDSTAEDLLSLRAVRQIESDLAARFAPEIADGARPPQVFGRRLELSVRAADLQVDCDGARNRAGNAVLVVFDHAEPLFRGLPVRSADGPPKAIGSVDKPDLRDAAFVTPDFLKRRFGIDPGDPVPDQFCFGTERLLKPVRIAGLIAEIPGSSVLSAEIAMTNDAYLRLMKSPDVRPNHWGNSWPPFDSAALYFDADYAEKLFCTIDACADRPELYDQIHGPGYKLNDDALAQVRRLLSIALGSRNLLFAVMTAMSISIAIAVALSVQAFIVSNERFLSIMRAVGYRLGHIVFLMLLELLVITLVATIAAGFVLVVSHQLLAARIARVWDLAPDWLDWSVVQTAQAVGLAYGLVLTIGLLVVVHWWRSHRDIGQKLQGV</sequence>
<dbReference type="InterPro" id="IPR003593">
    <property type="entry name" value="AAA+_ATPase"/>
</dbReference>
<evidence type="ECO:0000256" key="5">
    <source>
        <dbReference type="ARBA" id="ARBA00022840"/>
    </source>
</evidence>
<feature type="transmembrane region" description="Helical" evidence="9">
    <location>
        <begin position="349"/>
        <end position="370"/>
    </location>
</feature>
<evidence type="ECO:0000256" key="3">
    <source>
        <dbReference type="ARBA" id="ARBA00022692"/>
    </source>
</evidence>
<dbReference type="InterPro" id="IPR017871">
    <property type="entry name" value="ABC_transporter-like_CS"/>
</dbReference>
<dbReference type="GO" id="GO:0016887">
    <property type="term" value="F:ATP hydrolysis activity"/>
    <property type="evidence" value="ECO:0007669"/>
    <property type="project" value="InterPro"/>
</dbReference>
<dbReference type="InterPro" id="IPR015854">
    <property type="entry name" value="ABC_transpr_LolD-like"/>
</dbReference>
<evidence type="ECO:0000256" key="8">
    <source>
        <dbReference type="ARBA" id="ARBA00038388"/>
    </source>
</evidence>
<dbReference type="Proteomes" id="UP000198440">
    <property type="component" value="Unassembled WGS sequence"/>
</dbReference>
<evidence type="ECO:0000313" key="11">
    <source>
        <dbReference type="EMBL" id="SNS41934.1"/>
    </source>
</evidence>
<gene>
    <name evidence="11" type="ORF">SAMN04488078_101449</name>
</gene>
<evidence type="ECO:0000256" key="4">
    <source>
        <dbReference type="ARBA" id="ARBA00022741"/>
    </source>
</evidence>
<feature type="transmembrane region" description="Helical" evidence="9">
    <location>
        <begin position="683"/>
        <end position="709"/>
    </location>
</feature>
<reference evidence="11 12" key="1">
    <citation type="submission" date="2017-06" db="EMBL/GenBank/DDBJ databases">
        <authorList>
            <person name="Kim H.J."/>
            <person name="Triplett B.A."/>
        </authorList>
    </citation>
    <scope>NUCLEOTIDE SEQUENCE [LARGE SCALE GENOMIC DNA]</scope>
    <source>
        <strain evidence="11 12">DSM 11445</strain>
    </source>
</reference>
<dbReference type="PROSITE" id="PS50893">
    <property type="entry name" value="ABC_TRANSPORTER_2"/>
    <property type="match status" value="1"/>
</dbReference>
<dbReference type="InterPro" id="IPR003838">
    <property type="entry name" value="ABC3_permease_C"/>
</dbReference>
<evidence type="ECO:0000256" key="7">
    <source>
        <dbReference type="ARBA" id="ARBA00023136"/>
    </source>
</evidence>
<dbReference type="GO" id="GO:0022857">
    <property type="term" value="F:transmembrane transporter activity"/>
    <property type="evidence" value="ECO:0007669"/>
    <property type="project" value="TreeGrafter"/>
</dbReference>
<evidence type="ECO:0000313" key="12">
    <source>
        <dbReference type="Proteomes" id="UP000198440"/>
    </source>
</evidence>
<keyword evidence="3 9" id="KW-0812">Transmembrane</keyword>
<keyword evidence="11" id="KW-0449">Lipoprotein</keyword>
<dbReference type="InterPro" id="IPR027417">
    <property type="entry name" value="P-loop_NTPase"/>
</dbReference>
<dbReference type="SUPFAM" id="SSF52540">
    <property type="entry name" value="P-loop containing nucleoside triphosphate hydrolases"/>
    <property type="match status" value="1"/>
</dbReference>
<dbReference type="GO" id="GO:0005886">
    <property type="term" value="C:plasma membrane"/>
    <property type="evidence" value="ECO:0007669"/>
    <property type="project" value="UniProtKB-SubCell"/>
</dbReference>
<dbReference type="RefSeq" id="WP_170941020.1">
    <property type="nucleotide sequence ID" value="NZ_FZON01000014.1"/>
</dbReference>
<feature type="transmembrane region" description="Helical" evidence="9">
    <location>
        <begin position="639"/>
        <end position="663"/>
    </location>
</feature>
<dbReference type="AlphaFoldDB" id="A0A239EDD3"/>
<dbReference type="Pfam" id="PF02687">
    <property type="entry name" value="FtsX"/>
    <property type="match status" value="1"/>
</dbReference>
<keyword evidence="7 9" id="KW-0472">Membrane</keyword>
<feature type="domain" description="ABC transporter" evidence="10">
    <location>
        <begin position="2"/>
        <end position="250"/>
    </location>
</feature>
<dbReference type="PANTHER" id="PTHR24220">
    <property type="entry name" value="IMPORT ATP-BINDING PROTEIN"/>
    <property type="match status" value="1"/>
</dbReference>
<evidence type="ECO:0000256" key="2">
    <source>
        <dbReference type="ARBA" id="ARBA00022475"/>
    </source>
</evidence>
<dbReference type="InterPro" id="IPR003439">
    <property type="entry name" value="ABC_transporter-like_ATP-bd"/>
</dbReference>
<dbReference type="Pfam" id="PF00005">
    <property type="entry name" value="ABC_tran"/>
    <property type="match status" value="1"/>
</dbReference>
<evidence type="ECO:0000256" key="6">
    <source>
        <dbReference type="ARBA" id="ARBA00022989"/>
    </source>
</evidence>
<comment type="subcellular location">
    <subcellularLocation>
        <location evidence="1">Cell inner membrane</location>
        <topology evidence="1">Multi-pass membrane protein</topology>
    </subcellularLocation>
</comment>